<dbReference type="NCBIfam" id="NF005502">
    <property type="entry name" value="PRK07117.1"/>
    <property type="match status" value="1"/>
</dbReference>
<gene>
    <name evidence="2" type="ORF">H1164_11415</name>
</gene>
<dbReference type="Pfam" id="PF00550">
    <property type="entry name" value="PP-binding"/>
    <property type="match status" value="1"/>
</dbReference>
<feature type="domain" description="Carrier" evidence="1">
    <location>
        <begin position="4"/>
        <end position="79"/>
    </location>
</feature>
<proteinExistence type="predicted"/>
<protein>
    <submittedName>
        <fullName evidence="2">Acyl carrier protein</fullName>
    </submittedName>
</protein>
<keyword evidence="3" id="KW-1185">Reference proteome</keyword>
<accession>A0A7W1XBH1</accession>
<evidence type="ECO:0000259" key="1">
    <source>
        <dbReference type="PROSITE" id="PS50075"/>
    </source>
</evidence>
<dbReference type="RefSeq" id="WP_033101208.1">
    <property type="nucleotide sequence ID" value="NZ_JACEIP010000017.1"/>
</dbReference>
<dbReference type="InterPro" id="IPR009081">
    <property type="entry name" value="PP-bd_ACP"/>
</dbReference>
<dbReference type="Gene3D" id="1.10.1200.10">
    <property type="entry name" value="ACP-like"/>
    <property type="match status" value="1"/>
</dbReference>
<dbReference type="Proteomes" id="UP000530514">
    <property type="component" value="Unassembled WGS sequence"/>
</dbReference>
<evidence type="ECO:0000313" key="2">
    <source>
        <dbReference type="EMBL" id="MBA4543503.1"/>
    </source>
</evidence>
<dbReference type="EMBL" id="JACEIP010000017">
    <property type="protein sequence ID" value="MBA4543503.1"/>
    <property type="molecule type" value="Genomic_DNA"/>
</dbReference>
<reference evidence="2 3" key="1">
    <citation type="submission" date="2020-07" db="EMBL/GenBank/DDBJ databases">
        <authorList>
            <person name="Feng H."/>
        </authorList>
    </citation>
    <scope>NUCLEOTIDE SEQUENCE [LARGE SCALE GENOMIC DNA]</scope>
    <source>
        <strain evidence="3">s-11</strain>
    </source>
</reference>
<dbReference type="PROSITE" id="PS50075">
    <property type="entry name" value="CARRIER"/>
    <property type="match status" value="1"/>
</dbReference>
<dbReference type="OrthoDB" id="487863at2"/>
<comment type="caution">
    <text evidence="2">The sequence shown here is derived from an EMBL/GenBank/DDBJ whole genome shotgun (WGS) entry which is preliminary data.</text>
</comment>
<organism evidence="2 3">
    <name type="scientific">Thermoactinomyces daqus</name>
    <dbReference type="NCBI Taxonomy" id="1329516"/>
    <lineage>
        <taxon>Bacteria</taxon>
        <taxon>Bacillati</taxon>
        <taxon>Bacillota</taxon>
        <taxon>Bacilli</taxon>
        <taxon>Bacillales</taxon>
        <taxon>Thermoactinomycetaceae</taxon>
        <taxon>Thermoactinomyces</taxon>
    </lineage>
</organism>
<sequence length="81" mass="9076">MKREDIFAIITQHAREVVPELEHHAFRPDDRLADLGANSVDRAEIIMLTLESLSLQIPLVELSEARNIGGLADILFEKLNG</sequence>
<name>A0A7W1XBH1_9BACL</name>
<dbReference type="InterPro" id="IPR036736">
    <property type="entry name" value="ACP-like_sf"/>
</dbReference>
<dbReference type="AlphaFoldDB" id="A0A7W1XBH1"/>
<evidence type="ECO:0000313" key="3">
    <source>
        <dbReference type="Proteomes" id="UP000530514"/>
    </source>
</evidence>
<dbReference type="SUPFAM" id="SSF47336">
    <property type="entry name" value="ACP-like"/>
    <property type="match status" value="1"/>
</dbReference>